<evidence type="ECO:0000259" key="7">
    <source>
        <dbReference type="PROSITE" id="PS51198"/>
    </source>
</evidence>
<dbReference type="InterPro" id="IPR027785">
    <property type="entry name" value="UvrD-like_helicase_C"/>
</dbReference>
<dbReference type="Gene3D" id="3.40.50.300">
    <property type="entry name" value="P-loop containing nucleotide triphosphate hydrolases"/>
    <property type="match status" value="2"/>
</dbReference>
<dbReference type="AlphaFoldDB" id="A0A7W8TW10"/>
<dbReference type="GO" id="GO:0016787">
    <property type="term" value="F:hydrolase activity"/>
    <property type="evidence" value="ECO:0007669"/>
    <property type="project" value="UniProtKB-UniRule"/>
</dbReference>
<protein>
    <submittedName>
        <fullName evidence="8">DNA helicase IV</fullName>
    </submittedName>
</protein>
<gene>
    <name evidence="8" type="ORF">HD598_002550</name>
</gene>
<dbReference type="InterPro" id="IPR027417">
    <property type="entry name" value="P-loop_NTPase"/>
</dbReference>
<feature type="domain" description="UvrD-like helicase ATP-binding" evidence="7">
    <location>
        <begin position="172"/>
        <end position="514"/>
    </location>
</feature>
<dbReference type="GO" id="GO:0005524">
    <property type="term" value="F:ATP binding"/>
    <property type="evidence" value="ECO:0007669"/>
    <property type="project" value="UniProtKB-UniRule"/>
</dbReference>
<dbReference type="InterPro" id="IPR000212">
    <property type="entry name" value="DNA_helicase_UvrD/REP"/>
</dbReference>
<reference evidence="8 9" key="1">
    <citation type="submission" date="2020-08" db="EMBL/GenBank/DDBJ databases">
        <title>Sequencing the genomes of 1000 actinobacteria strains.</title>
        <authorList>
            <person name="Klenk H.-P."/>
        </authorList>
    </citation>
    <scope>NUCLEOTIDE SEQUENCE [LARGE SCALE GENOMIC DNA]</scope>
    <source>
        <strain evidence="8 9">DSM 105783</strain>
    </source>
</reference>
<dbReference type="Proteomes" id="UP000580797">
    <property type="component" value="Unassembled WGS sequence"/>
</dbReference>
<evidence type="ECO:0000313" key="8">
    <source>
        <dbReference type="EMBL" id="MBB5513863.1"/>
    </source>
</evidence>
<name>A0A7W8TW10_9MICC</name>
<dbReference type="GO" id="GO:0005829">
    <property type="term" value="C:cytosol"/>
    <property type="evidence" value="ECO:0007669"/>
    <property type="project" value="TreeGrafter"/>
</dbReference>
<keyword evidence="1 5" id="KW-0547">Nucleotide-binding</keyword>
<dbReference type="Pfam" id="PF13538">
    <property type="entry name" value="UvrD_C_2"/>
    <property type="match status" value="1"/>
</dbReference>
<dbReference type="SUPFAM" id="SSF52540">
    <property type="entry name" value="P-loop containing nucleoside triphosphate hydrolases"/>
    <property type="match status" value="1"/>
</dbReference>
<evidence type="ECO:0000256" key="5">
    <source>
        <dbReference type="PROSITE-ProRule" id="PRU00560"/>
    </source>
</evidence>
<comment type="caution">
    <text evidence="8">The sequence shown here is derived from an EMBL/GenBank/DDBJ whole genome shotgun (WGS) entry which is preliminary data.</text>
</comment>
<dbReference type="GO" id="GO:0003677">
    <property type="term" value="F:DNA binding"/>
    <property type="evidence" value="ECO:0007669"/>
    <property type="project" value="InterPro"/>
</dbReference>
<dbReference type="EMBL" id="JACHDR010000001">
    <property type="protein sequence ID" value="MBB5513863.1"/>
    <property type="molecule type" value="Genomic_DNA"/>
</dbReference>
<organism evidence="8 9">
    <name type="scientific">Neomicrococcus aestuarii</name>
    <dbReference type="NCBI Taxonomy" id="556325"/>
    <lineage>
        <taxon>Bacteria</taxon>
        <taxon>Bacillati</taxon>
        <taxon>Actinomycetota</taxon>
        <taxon>Actinomycetes</taxon>
        <taxon>Micrococcales</taxon>
        <taxon>Micrococcaceae</taxon>
        <taxon>Neomicrococcus</taxon>
    </lineage>
</organism>
<dbReference type="GO" id="GO:0043138">
    <property type="term" value="F:3'-5' DNA helicase activity"/>
    <property type="evidence" value="ECO:0007669"/>
    <property type="project" value="TreeGrafter"/>
</dbReference>
<keyword evidence="2 5" id="KW-0378">Hydrolase</keyword>
<dbReference type="PANTHER" id="PTHR11070">
    <property type="entry name" value="UVRD / RECB / PCRA DNA HELICASE FAMILY MEMBER"/>
    <property type="match status" value="1"/>
</dbReference>
<evidence type="ECO:0000256" key="4">
    <source>
        <dbReference type="ARBA" id="ARBA00022840"/>
    </source>
</evidence>
<evidence type="ECO:0000256" key="1">
    <source>
        <dbReference type="ARBA" id="ARBA00022741"/>
    </source>
</evidence>
<keyword evidence="3 5" id="KW-0347">Helicase</keyword>
<dbReference type="InterPro" id="IPR014016">
    <property type="entry name" value="UvrD-like_ATP-bd"/>
</dbReference>
<dbReference type="RefSeq" id="WP_183666311.1">
    <property type="nucleotide sequence ID" value="NZ_BAAARH010000008.1"/>
</dbReference>
<feature type="region of interest" description="Disordered" evidence="6">
    <location>
        <begin position="685"/>
        <end position="725"/>
    </location>
</feature>
<feature type="compositionally biased region" description="Basic and acidic residues" evidence="6">
    <location>
        <begin position="708"/>
        <end position="723"/>
    </location>
</feature>
<keyword evidence="4 5" id="KW-0067">ATP-binding</keyword>
<evidence type="ECO:0000313" key="9">
    <source>
        <dbReference type="Proteomes" id="UP000580797"/>
    </source>
</evidence>
<dbReference type="GO" id="GO:0000725">
    <property type="term" value="P:recombinational repair"/>
    <property type="evidence" value="ECO:0007669"/>
    <property type="project" value="TreeGrafter"/>
</dbReference>
<accession>A0A7W8TW10</accession>
<dbReference type="Pfam" id="PF00580">
    <property type="entry name" value="UvrD-helicase"/>
    <property type="match status" value="1"/>
</dbReference>
<dbReference type="PANTHER" id="PTHR11070:SF45">
    <property type="entry name" value="DNA 3'-5' HELICASE"/>
    <property type="match status" value="1"/>
</dbReference>
<proteinExistence type="predicted"/>
<sequence length="792" mass="88112">MEIDYADELTEEQSYFDRAREAYEVRLQSSDPAQWTVGNGPERRAMKKAMDAKPKLEADESVAFGRMILNDGRSYHVGKVGISDEEKNQLVVSWQAPIAERFYQATTDDHMGVATKRTFTTTRNHVDAFSDKIFAELARKIESLDDELRSDDALLHSLEASRTGKMTDIVQTIQAAQDKLIRLSKDQLLVIQGGPGTGKTAVALHRASWLMFNYQAELPASEMLIVGPNPAFTKYIQQVLPALGDQHVRQTSIQEMLSSELPVRAAETDHVARVKGLAEMEDVIATGLDNRIKEPETPLRISRRNSAAAVSISPETIAGDIKELRHKQYGEGRELLKQRLLEHCARSVSSVSQLSGAALMDPQSVESALDRMWPRLSAPQFIRELLGSKQRLRTAAQNILTDEQIELLYRGAADRIADEPWTIADLALIDSAAEFMNGESTLYRHIIVDEAQDLSPMQLIALRRRSRDGSMTIVGDVAQSTGPFARDSWDEIVEALKSKLETNLQHLEHGYRVPEEVFAVAKRLLPIAAPRIQSPKIVRKANAAPQLFDVVREQMAREVAKTSSHHSSKGRFVGVIAPKEWWEQIQEAFRAEEVKWSDSSAGNLGTSINLVTPEDSKGLEFDAVVVVDPQAIFDRDNGARLLYIALTRTTSRLDVIAPSGEIPSVIREAFPELTRIDAPDVASPSEITMSMDSSSDELAKSVPAVELTTERSTKASSEPRPDEGMVDVASTREMELVGDQRTLGPVERELVRRNAEYLHEVILTMFGAEIQREIIVETLRIFDESAADEASQ</sequence>
<evidence type="ECO:0000256" key="2">
    <source>
        <dbReference type="ARBA" id="ARBA00022801"/>
    </source>
</evidence>
<evidence type="ECO:0000256" key="6">
    <source>
        <dbReference type="SAM" id="MobiDB-lite"/>
    </source>
</evidence>
<feature type="binding site" evidence="5">
    <location>
        <begin position="193"/>
        <end position="200"/>
    </location>
    <ligand>
        <name>ATP</name>
        <dbReference type="ChEBI" id="CHEBI:30616"/>
    </ligand>
</feature>
<dbReference type="PROSITE" id="PS51198">
    <property type="entry name" value="UVRD_HELICASE_ATP_BIND"/>
    <property type="match status" value="1"/>
</dbReference>
<evidence type="ECO:0000256" key="3">
    <source>
        <dbReference type="ARBA" id="ARBA00022806"/>
    </source>
</evidence>